<protein>
    <recommendedName>
        <fullName evidence="2">Mos1 transposase HTH domain-containing protein</fullName>
    </recommendedName>
</protein>
<dbReference type="AlphaFoldDB" id="A0A0K2TN32"/>
<accession>A0A0K2TN32</accession>
<name>A0A0K2TN32_LEPSM</name>
<organism evidence="1">
    <name type="scientific">Lepeophtheirus salmonis</name>
    <name type="common">Salmon louse</name>
    <name type="synonym">Caligus salmonis</name>
    <dbReference type="NCBI Taxonomy" id="72036"/>
    <lineage>
        <taxon>Eukaryota</taxon>
        <taxon>Metazoa</taxon>
        <taxon>Ecdysozoa</taxon>
        <taxon>Arthropoda</taxon>
        <taxon>Crustacea</taxon>
        <taxon>Multicrustacea</taxon>
        <taxon>Hexanauplia</taxon>
        <taxon>Copepoda</taxon>
        <taxon>Siphonostomatoida</taxon>
        <taxon>Caligidae</taxon>
        <taxon>Lepeophtheirus</taxon>
    </lineage>
</organism>
<evidence type="ECO:0008006" key="2">
    <source>
        <dbReference type="Google" id="ProtNLM"/>
    </source>
</evidence>
<proteinExistence type="predicted"/>
<reference evidence="1" key="1">
    <citation type="submission" date="2014-05" db="EMBL/GenBank/DDBJ databases">
        <authorList>
            <person name="Chronopoulou M."/>
        </authorList>
    </citation>
    <scope>NUCLEOTIDE SEQUENCE</scope>
    <source>
        <tissue evidence="1">Whole organism</tissue>
    </source>
</reference>
<evidence type="ECO:0000313" key="1">
    <source>
        <dbReference type="EMBL" id="CDW27052.1"/>
    </source>
</evidence>
<sequence length="66" mass="7586">MLEKAFNKSVSSKPCAYEWYKVFKEGRQIVEDMLRSGRRSSSSTELNIDAVKEIVLKNCQTSLLEL</sequence>
<dbReference type="EMBL" id="HACA01009691">
    <property type="protein sequence ID" value="CDW27052.1"/>
    <property type="molecule type" value="Transcribed_RNA"/>
</dbReference>